<organism evidence="5 6">
    <name type="scientific">Brettanomyces naardenensis</name>
    <name type="common">Yeast</name>
    <dbReference type="NCBI Taxonomy" id="13370"/>
    <lineage>
        <taxon>Eukaryota</taxon>
        <taxon>Fungi</taxon>
        <taxon>Dikarya</taxon>
        <taxon>Ascomycota</taxon>
        <taxon>Saccharomycotina</taxon>
        <taxon>Pichiomycetes</taxon>
        <taxon>Pichiales</taxon>
        <taxon>Pichiaceae</taxon>
        <taxon>Brettanomyces</taxon>
    </lineage>
</organism>
<feature type="domain" description="TATA-binding protein interacting (TIP20)" evidence="4">
    <location>
        <begin position="1042"/>
        <end position="1222"/>
    </location>
</feature>
<keyword evidence="3" id="KW-0833">Ubl conjugation pathway</keyword>
<dbReference type="AlphaFoldDB" id="A0A448YFQ6"/>
<dbReference type="InterPro" id="IPR011989">
    <property type="entry name" value="ARM-like"/>
</dbReference>
<evidence type="ECO:0000259" key="4">
    <source>
        <dbReference type="Pfam" id="PF08623"/>
    </source>
</evidence>
<dbReference type="GO" id="GO:0010265">
    <property type="term" value="P:SCF complex assembly"/>
    <property type="evidence" value="ECO:0007669"/>
    <property type="project" value="InterPro"/>
</dbReference>
<dbReference type="SUPFAM" id="SSF48371">
    <property type="entry name" value="ARM repeat"/>
    <property type="match status" value="1"/>
</dbReference>
<dbReference type="InterPro" id="IPR013932">
    <property type="entry name" value="TATA-bd_TIP120"/>
</dbReference>
<dbReference type="Pfam" id="PF08623">
    <property type="entry name" value="TIP120"/>
    <property type="match status" value="1"/>
</dbReference>
<dbReference type="OrthoDB" id="6260732at2759"/>
<dbReference type="Gene3D" id="1.25.10.10">
    <property type="entry name" value="Leucine-rich Repeat Variant"/>
    <property type="match status" value="1"/>
</dbReference>
<reference evidence="5 6" key="1">
    <citation type="submission" date="2018-12" db="EMBL/GenBank/DDBJ databases">
        <authorList>
            <person name="Tiukova I."/>
            <person name="Dainat J."/>
        </authorList>
    </citation>
    <scope>NUCLEOTIDE SEQUENCE [LARGE SCALE GENOMIC DNA]</scope>
</reference>
<sequence>MRYYLQDLFTQTRDTDPDLRFMALNDLEKELVDPETKFTPEAKIEYADCLLRCLDDEFAEVRSQALKCFETLTPRLGNYVATVLKSLSTKKPEKISITSSIYTMAIHNILKNLIPNDPTAKEIVKSLLVYLLQDENGFFTIIDCIEVLTDLLEYLGRYFNQSQLSGTAEALIKSSFKADAIIAKKSVSCLALLSRYISSTSQMSEILDSTFTFYDVCPNYKNQEVLLSIISALIKYNPSMMSELYDRIHPAIVDGLRMKTISEPNEDFDLQQEIDEVRSAALNCLSASFANIPLYIMEEYADETLQLCSKFIPYDPYSENLDDENDGDNISVDEGSDYYSEDDEFEGEDEDEYDSGISWILRKDAAVLVSSLLERLPTRLPSIYRSVFGDLIPQLQDSKSAVVTESLKTIIKLFRYSSKEGPYFSLRSLRTLRDRAGGSRGSDVSMLSEEDPFAILVSKSDWICENFEKLLVSANAGKLPILYKFVSELSNATEGLESPWIQTFVLKLDGLRDGPPTFELVRFYSSLLSKNSLQSFASGFETVIDNIFLCLKSSNHELVMEALVLVNAILSKDIPRDSPSPELLSLFAGTLDDLLIEKTSNKNYSTEIRRIALIALSNLVLNVPLDAQKMSRSVDIFADMITLEFLVSTDLECIELLAGSHVVVSQISISWTTSVLRSLIEYISNSELCTQALSATYSLVSAGLLGDSEKKLLLETLNSLCASRRLSTKNSITNAKIMTNILNSTPVEFSKPLVHDLIKFSKNSQIDGSVLTALTKSILNHTEPSRLIDTVLEDNKRTDPNVSKLLAVISVAAGHLDSIDKILDDLKGGRDILFSLVFLEQVSKSVDLNSNLAPFFGYFDSADEEIKNAAVQAASEIIAARPDKYMPELLQAISSHTVDKMQLLRCLSLVLENIHLSVEDSQKVFAVVVSAEESSGSENSVNQDTLSAAECLARIALDNSDMVNDFCDILAGDHSQNLKTSVSSAVKFLLDDDGFLADDVYLLSRYLEAAAADDFLFSSNLILKRNGVANLILFVYKRPSIALPLVSKLLPRILEDELGQKKEYVKVVRIGPFKHKLDDALDFRKELYELIYSTLTTLESDPNLAVLFTVDWTGLLKRIVDKSFKDDPTIIFLCLLIILKIVNLRPDIFSGNDLLADFIQSCNKKLNRKLRDEAPKQDIEKHNDTVRAILRCCKKVDSLIDKGTVKLDGDVLSEWRSYISSIRAKYPIFDSEE</sequence>
<evidence type="ECO:0000313" key="5">
    <source>
        <dbReference type="EMBL" id="VEU19764.1"/>
    </source>
</evidence>
<protein>
    <submittedName>
        <fullName evidence="5">DEKNAAC100591</fullName>
    </submittedName>
</protein>
<dbReference type="EMBL" id="CAACVR010000001">
    <property type="protein sequence ID" value="VEU19764.1"/>
    <property type="molecule type" value="Genomic_DNA"/>
</dbReference>
<proteinExistence type="inferred from homology"/>
<name>A0A448YFQ6_BRENA</name>
<dbReference type="InterPro" id="IPR039852">
    <property type="entry name" value="CAND1/CAND2"/>
</dbReference>
<keyword evidence="2" id="KW-0677">Repeat</keyword>
<dbReference type="InterPro" id="IPR016024">
    <property type="entry name" value="ARM-type_fold"/>
</dbReference>
<dbReference type="Proteomes" id="UP000290900">
    <property type="component" value="Unassembled WGS sequence"/>
</dbReference>
<gene>
    <name evidence="5" type="ORF">BRENAR_LOCUS500</name>
</gene>
<dbReference type="STRING" id="13370.A0A448YFQ6"/>
<evidence type="ECO:0000256" key="1">
    <source>
        <dbReference type="ARBA" id="ARBA00007657"/>
    </source>
</evidence>
<evidence type="ECO:0000256" key="3">
    <source>
        <dbReference type="ARBA" id="ARBA00022786"/>
    </source>
</evidence>
<dbReference type="PANTHER" id="PTHR12696">
    <property type="entry name" value="TIP120"/>
    <property type="match status" value="1"/>
</dbReference>
<accession>A0A448YFQ6</accession>
<keyword evidence="6" id="KW-1185">Reference proteome</keyword>
<dbReference type="InParanoid" id="A0A448YFQ6"/>
<evidence type="ECO:0000256" key="2">
    <source>
        <dbReference type="ARBA" id="ARBA00022737"/>
    </source>
</evidence>
<comment type="similarity">
    <text evidence="1">Belongs to the CAND family.</text>
</comment>
<evidence type="ECO:0000313" key="6">
    <source>
        <dbReference type="Proteomes" id="UP000290900"/>
    </source>
</evidence>